<proteinExistence type="predicted"/>
<organism evidence="1 2">
    <name type="scientific">Paenibacillus ferrarius</name>
    <dbReference type="NCBI Taxonomy" id="1469647"/>
    <lineage>
        <taxon>Bacteria</taxon>
        <taxon>Bacillati</taxon>
        <taxon>Bacillota</taxon>
        <taxon>Bacilli</taxon>
        <taxon>Bacillales</taxon>
        <taxon>Paenibacillaceae</taxon>
        <taxon>Paenibacillus</taxon>
    </lineage>
</organism>
<dbReference type="Proteomes" id="UP000190626">
    <property type="component" value="Unassembled WGS sequence"/>
</dbReference>
<gene>
    <name evidence="1" type="ORF">BC351_33835</name>
</gene>
<evidence type="ECO:0000313" key="1">
    <source>
        <dbReference type="EMBL" id="OPH51967.1"/>
    </source>
</evidence>
<comment type="caution">
    <text evidence="1">The sequence shown here is derived from an EMBL/GenBank/DDBJ whole genome shotgun (WGS) entry which is preliminary data.</text>
</comment>
<protein>
    <submittedName>
        <fullName evidence="1">Uncharacterized protein</fullName>
    </submittedName>
</protein>
<reference evidence="2" key="1">
    <citation type="submission" date="2016-07" db="EMBL/GenBank/DDBJ databases">
        <authorList>
            <person name="Florea S."/>
            <person name="Webb J.S."/>
            <person name="Jaromczyk J."/>
            <person name="Schardl C.L."/>
        </authorList>
    </citation>
    <scope>NUCLEOTIDE SEQUENCE [LARGE SCALE GENOMIC DNA]</scope>
    <source>
        <strain evidence="2">CY1</strain>
    </source>
</reference>
<dbReference type="EMBL" id="MBTG01000028">
    <property type="protein sequence ID" value="OPH51967.1"/>
    <property type="molecule type" value="Genomic_DNA"/>
</dbReference>
<evidence type="ECO:0000313" key="2">
    <source>
        <dbReference type="Proteomes" id="UP000190626"/>
    </source>
</evidence>
<keyword evidence="2" id="KW-1185">Reference proteome</keyword>
<accession>A0A1V4HDH5</accession>
<dbReference type="AlphaFoldDB" id="A0A1V4HDH5"/>
<name>A0A1V4HDH5_9BACL</name>
<sequence length="85" mass="9862">MRIRLKEVLSKQVYKISDDVLRIKYEAIKEQQFKKPDTIQLWKVAIPDQDGKGKERMKLASDKLAKARISGRSLRAMQWMGKVGS</sequence>